<dbReference type="PANTHER" id="PTHR35395">
    <property type="entry name" value="DUF6536 DOMAIN-CONTAINING PROTEIN"/>
    <property type="match status" value="1"/>
</dbReference>
<feature type="transmembrane region" description="Helical" evidence="1">
    <location>
        <begin position="24"/>
        <end position="48"/>
    </location>
</feature>
<dbReference type="STRING" id="1231657.A0A1Y2A470"/>
<proteinExistence type="predicted"/>
<organism evidence="2 3">
    <name type="scientific">Clohesyomyces aquaticus</name>
    <dbReference type="NCBI Taxonomy" id="1231657"/>
    <lineage>
        <taxon>Eukaryota</taxon>
        <taxon>Fungi</taxon>
        <taxon>Dikarya</taxon>
        <taxon>Ascomycota</taxon>
        <taxon>Pezizomycotina</taxon>
        <taxon>Dothideomycetes</taxon>
        <taxon>Pleosporomycetidae</taxon>
        <taxon>Pleosporales</taxon>
        <taxon>Lindgomycetaceae</taxon>
        <taxon>Clohesyomyces</taxon>
    </lineage>
</organism>
<comment type="caution">
    <text evidence="2">The sequence shown here is derived from an EMBL/GenBank/DDBJ whole genome shotgun (WGS) entry which is preliminary data.</text>
</comment>
<gene>
    <name evidence="2" type="ORF">BCR34DRAFT_461170</name>
</gene>
<keyword evidence="1" id="KW-1133">Transmembrane helix</keyword>
<keyword evidence="1" id="KW-0812">Transmembrane</keyword>
<keyword evidence="1" id="KW-0472">Membrane</keyword>
<name>A0A1Y2A470_9PLEO</name>
<feature type="transmembrane region" description="Helical" evidence="1">
    <location>
        <begin position="121"/>
        <end position="143"/>
    </location>
</feature>
<feature type="transmembrane region" description="Helical" evidence="1">
    <location>
        <begin position="150"/>
        <end position="170"/>
    </location>
</feature>
<dbReference type="AlphaFoldDB" id="A0A1Y2A470"/>
<dbReference type="OrthoDB" id="5429634at2759"/>
<evidence type="ECO:0000313" key="3">
    <source>
        <dbReference type="Proteomes" id="UP000193144"/>
    </source>
</evidence>
<protein>
    <submittedName>
        <fullName evidence="2">Uncharacterized protein</fullName>
    </submittedName>
</protein>
<feature type="transmembrane region" description="Helical" evidence="1">
    <location>
        <begin position="205"/>
        <end position="227"/>
    </location>
</feature>
<evidence type="ECO:0000313" key="2">
    <source>
        <dbReference type="EMBL" id="ORY16815.1"/>
    </source>
</evidence>
<evidence type="ECO:0000256" key="1">
    <source>
        <dbReference type="SAM" id="Phobius"/>
    </source>
</evidence>
<sequence>WKMDNAGVAYCLARTTSQRRKVQFLASVLIVIMIANLIKVFAMTTTLLRHDKPLLTLGDAIQSFLQVPDPTTKGHCLLEADSGISLWKSSVLRGQSTLGARRWGSETRLNFWAGTLSLRRWISWLAPYVNFIFYGLSIPLALCIANAPQLLVSILYFLYNALFTCMLSGLEWSKFSTRRSHLRVSDPVPNGHQKSTFWLQRPYRYSVPLLAASALLRWLVSQTIFFAR</sequence>
<feature type="non-terminal residue" evidence="2">
    <location>
        <position position="1"/>
    </location>
</feature>
<dbReference type="Proteomes" id="UP000193144">
    <property type="component" value="Unassembled WGS sequence"/>
</dbReference>
<dbReference type="EMBL" id="MCFA01000016">
    <property type="protein sequence ID" value="ORY16815.1"/>
    <property type="molecule type" value="Genomic_DNA"/>
</dbReference>
<feature type="non-terminal residue" evidence="2">
    <location>
        <position position="228"/>
    </location>
</feature>
<keyword evidence="3" id="KW-1185">Reference proteome</keyword>
<dbReference type="PANTHER" id="PTHR35395:SF1">
    <property type="entry name" value="DUF6536 DOMAIN-CONTAINING PROTEIN"/>
    <property type="match status" value="1"/>
</dbReference>
<reference evidence="2 3" key="1">
    <citation type="submission" date="2016-07" db="EMBL/GenBank/DDBJ databases">
        <title>Pervasive Adenine N6-methylation of Active Genes in Fungi.</title>
        <authorList>
            <consortium name="DOE Joint Genome Institute"/>
            <person name="Mondo S.J."/>
            <person name="Dannebaum R.O."/>
            <person name="Kuo R.C."/>
            <person name="Labutti K."/>
            <person name="Haridas S."/>
            <person name="Kuo A."/>
            <person name="Salamov A."/>
            <person name="Ahrendt S.R."/>
            <person name="Lipzen A."/>
            <person name="Sullivan W."/>
            <person name="Andreopoulos W.B."/>
            <person name="Clum A."/>
            <person name="Lindquist E."/>
            <person name="Daum C."/>
            <person name="Ramamoorthy G.K."/>
            <person name="Gryganskyi A."/>
            <person name="Culley D."/>
            <person name="Magnuson J.K."/>
            <person name="James T.Y."/>
            <person name="O'Malley M.A."/>
            <person name="Stajich J.E."/>
            <person name="Spatafora J.W."/>
            <person name="Visel A."/>
            <person name="Grigoriev I.V."/>
        </authorList>
    </citation>
    <scope>NUCLEOTIDE SEQUENCE [LARGE SCALE GENOMIC DNA]</scope>
    <source>
        <strain evidence="2 3">CBS 115471</strain>
    </source>
</reference>
<accession>A0A1Y2A470</accession>